<dbReference type="RefSeq" id="WP_207330963.1">
    <property type="nucleotide sequence ID" value="NZ_JAFMYW010000006.1"/>
</dbReference>
<evidence type="ECO:0000313" key="2">
    <source>
        <dbReference type="EMBL" id="MBO0951027.1"/>
    </source>
</evidence>
<reference evidence="2 3" key="1">
    <citation type="submission" date="2021-03" db="EMBL/GenBank/DDBJ databases">
        <title>Fibrella sp. HMF5405 genome sequencing and assembly.</title>
        <authorList>
            <person name="Kang H."/>
            <person name="Kim H."/>
            <person name="Bae S."/>
            <person name="Joh K."/>
        </authorList>
    </citation>
    <scope>NUCLEOTIDE SEQUENCE [LARGE SCALE GENOMIC DNA]</scope>
    <source>
        <strain evidence="2 3">HMF5405</strain>
    </source>
</reference>
<evidence type="ECO:0000256" key="1">
    <source>
        <dbReference type="SAM" id="MobiDB-lite"/>
    </source>
</evidence>
<gene>
    <name evidence="2" type="ORF">J2I46_20740</name>
</gene>
<protein>
    <recommendedName>
        <fullName evidence="4">Secreted protein</fullName>
    </recommendedName>
</protein>
<proteinExistence type="predicted"/>
<feature type="region of interest" description="Disordered" evidence="1">
    <location>
        <begin position="35"/>
        <end position="65"/>
    </location>
</feature>
<sequence>MAISILLVLLVLAGVSAYYASARFGCQSSGLTPLPPHYTHLTEPENKATEPVRQLETPAGQPVDQ</sequence>
<comment type="caution">
    <text evidence="2">The sequence shown here is derived from an EMBL/GenBank/DDBJ whole genome shotgun (WGS) entry which is preliminary data.</text>
</comment>
<organism evidence="2 3">
    <name type="scientific">Fibrella forsythiae</name>
    <dbReference type="NCBI Taxonomy" id="2817061"/>
    <lineage>
        <taxon>Bacteria</taxon>
        <taxon>Pseudomonadati</taxon>
        <taxon>Bacteroidota</taxon>
        <taxon>Cytophagia</taxon>
        <taxon>Cytophagales</taxon>
        <taxon>Spirosomataceae</taxon>
        <taxon>Fibrella</taxon>
    </lineage>
</organism>
<accession>A0ABS3JLZ6</accession>
<evidence type="ECO:0008006" key="4">
    <source>
        <dbReference type="Google" id="ProtNLM"/>
    </source>
</evidence>
<dbReference type="Proteomes" id="UP000664628">
    <property type="component" value="Unassembled WGS sequence"/>
</dbReference>
<keyword evidence="3" id="KW-1185">Reference proteome</keyword>
<name>A0ABS3JLZ6_9BACT</name>
<feature type="compositionally biased region" description="Basic and acidic residues" evidence="1">
    <location>
        <begin position="40"/>
        <end position="50"/>
    </location>
</feature>
<evidence type="ECO:0000313" key="3">
    <source>
        <dbReference type="Proteomes" id="UP000664628"/>
    </source>
</evidence>
<dbReference type="EMBL" id="JAFMYW010000006">
    <property type="protein sequence ID" value="MBO0951027.1"/>
    <property type="molecule type" value="Genomic_DNA"/>
</dbReference>